<feature type="compositionally biased region" description="Low complexity" evidence="1">
    <location>
        <begin position="152"/>
        <end position="162"/>
    </location>
</feature>
<feature type="region of interest" description="Disordered" evidence="1">
    <location>
        <begin position="430"/>
        <end position="458"/>
    </location>
</feature>
<keyword evidence="3" id="KW-1185">Reference proteome</keyword>
<dbReference type="EMBL" id="UYWX01020303">
    <property type="protein sequence ID" value="VDM30635.1"/>
    <property type="molecule type" value="Genomic_DNA"/>
</dbReference>
<reference evidence="2 3" key="2">
    <citation type="submission" date="2018-11" db="EMBL/GenBank/DDBJ databases">
        <authorList>
            <consortium name="Pathogen Informatics"/>
        </authorList>
    </citation>
    <scope>NUCLEOTIDE SEQUENCE [LARGE SCALE GENOMIC DNA]</scope>
</reference>
<proteinExistence type="predicted"/>
<sequence>MPEDVVSFSGITDSLINGQEATFSSTKNSDGQSVGADASRYPHSVSRPTIVRATPNALQQLPRDRANSVDNHVLRSLFAPGGESSSRGISSASSMSPLHPLIPLHTPQHSPVEHVSQATTSSALSRNNGLLYSLLVSADSRPPSCRLKQPIAPSSSAASSTSEPKKYKLEDSTQSLSSGLSSTSSDSGLDEPLDLTPRKLPTEPVQLAKKTARPVQRNVSEFLRLAAEFVYSSNLLSTHWWDVYKATWHRLLVLSIAEYAVEVVVVESPHALEHLTDGEPLLPWLNLPSDPSELVPTREFAERVLNCINEVRRQNLSTKEYTILRNAVLYTATQPSKLADVAVKTLQRELEAKTGCSMDNGTAGVALYAVTCGLIAMETLPMAPIAGLFCGHLRGEASKDIFSEDLRASIQNYPNPSGESILVRLVCETPQPRPKENQTTSTTSRILASGFTSIPPPT</sequence>
<feature type="compositionally biased region" description="Low complexity" evidence="1">
    <location>
        <begin position="172"/>
        <end position="187"/>
    </location>
</feature>
<evidence type="ECO:0000313" key="2">
    <source>
        <dbReference type="EMBL" id="VDM30635.1"/>
    </source>
</evidence>
<organism evidence="4">
    <name type="scientific">Hydatigena taeniaeformis</name>
    <name type="common">Feline tapeworm</name>
    <name type="synonym">Taenia taeniaeformis</name>
    <dbReference type="NCBI Taxonomy" id="6205"/>
    <lineage>
        <taxon>Eukaryota</taxon>
        <taxon>Metazoa</taxon>
        <taxon>Spiralia</taxon>
        <taxon>Lophotrochozoa</taxon>
        <taxon>Platyhelminthes</taxon>
        <taxon>Cestoda</taxon>
        <taxon>Eucestoda</taxon>
        <taxon>Cyclophyllidea</taxon>
        <taxon>Taeniidae</taxon>
        <taxon>Hydatigera</taxon>
    </lineage>
</organism>
<feature type="compositionally biased region" description="Polar residues" evidence="1">
    <location>
        <begin position="17"/>
        <end position="32"/>
    </location>
</feature>
<evidence type="ECO:0000313" key="4">
    <source>
        <dbReference type="WBParaSite" id="TTAC_0000644101-mRNA-1"/>
    </source>
</evidence>
<reference evidence="4" key="1">
    <citation type="submission" date="2017-02" db="UniProtKB">
        <authorList>
            <consortium name="WormBaseParasite"/>
        </authorList>
    </citation>
    <scope>IDENTIFICATION</scope>
</reference>
<protein>
    <submittedName>
        <fullName evidence="4">NR LBD domain-containing protein</fullName>
    </submittedName>
</protein>
<dbReference type="OrthoDB" id="6249236at2759"/>
<feature type="region of interest" description="Disordered" evidence="1">
    <location>
        <begin position="79"/>
        <end position="122"/>
    </location>
</feature>
<evidence type="ECO:0000256" key="1">
    <source>
        <dbReference type="SAM" id="MobiDB-lite"/>
    </source>
</evidence>
<feature type="compositionally biased region" description="Polar residues" evidence="1">
    <location>
        <begin position="437"/>
        <end position="452"/>
    </location>
</feature>
<name>A0A0R3X020_HYDTA</name>
<accession>A0A0R3X020</accession>
<feature type="region of interest" description="Disordered" evidence="1">
    <location>
        <begin position="17"/>
        <end position="48"/>
    </location>
</feature>
<dbReference type="Proteomes" id="UP000274429">
    <property type="component" value="Unassembled WGS sequence"/>
</dbReference>
<feature type="region of interest" description="Disordered" evidence="1">
    <location>
        <begin position="145"/>
        <end position="211"/>
    </location>
</feature>
<gene>
    <name evidence="2" type="ORF">TTAC_LOCUS6426</name>
</gene>
<dbReference type="AlphaFoldDB" id="A0A0R3X020"/>
<feature type="compositionally biased region" description="Low complexity" evidence="1">
    <location>
        <begin position="81"/>
        <end position="96"/>
    </location>
</feature>
<dbReference type="WBParaSite" id="TTAC_0000644101-mRNA-1">
    <property type="protein sequence ID" value="TTAC_0000644101-mRNA-1"/>
    <property type="gene ID" value="TTAC_0000644101"/>
</dbReference>
<evidence type="ECO:0000313" key="3">
    <source>
        <dbReference type="Proteomes" id="UP000274429"/>
    </source>
</evidence>